<keyword evidence="2" id="KW-1185">Reference proteome</keyword>
<dbReference type="Proteomes" id="UP001149719">
    <property type="component" value="Unassembled WGS sequence"/>
</dbReference>
<dbReference type="InterPro" id="IPR013024">
    <property type="entry name" value="GGCT-like"/>
</dbReference>
<protein>
    <submittedName>
        <fullName evidence="1">Gamma-glutamylcyclotransferase</fullName>
    </submittedName>
</protein>
<accession>A0ABT4JUH2</accession>
<organism evidence="1 2">
    <name type="scientific">Marinomonas phaeophyticola</name>
    <dbReference type="NCBI Taxonomy" id="3004091"/>
    <lineage>
        <taxon>Bacteria</taxon>
        <taxon>Pseudomonadati</taxon>
        <taxon>Pseudomonadota</taxon>
        <taxon>Gammaproteobacteria</taxon>
        <taxon>Oceanospirillales</taxon>
        <taxon>Oceanospirillaceae</taxon>
        <taxon>Marinomonas</taxon>
    </lineage>
</organism>
<proteinExistence type="predicted"/>
<dbReference type="Gene3D" id="3.10.490.10">
    <property type="entry name" value="Gamma-glutamyl cyclotransferase-like"/>
    <property type="match status" value="1"/>
</dbReference>
<gene>
    <name evidence="1" type="ORF">O1D97_09495</name>
</gene>
<evidence type="ECO:0000313" key="1">
    <source>
        <dbReference type="EMBL" id="MCZ2721875.1"/>
    </source>
</evidence>
<dbReference type="RefSeq" id="WP_269125029.1">
    <property type="nucleotide sequence ID" value="NZ_JAPUBN010000015.1"/>
</dbReference>
<dbReference type="InterPro" id="IPR036568">
    <property type="entry name" value="GGCT-like_sf"/>
</dbReference>
<reference evidence="1" key="1">
    <citation type="submission" date="2022-12" db="EMBL/GenBank/DDBJ databases">
        <title>Marinomonas 15G1-11 sp. nov, isolated from marine algae.</title>
        <authorList>
            <person name="Butt M."/>
            <person name="Choi D.G."/>
            <person name="Kim J.M."/>
            <person name="Lee J.K."/>
            <person name="Baek J.H."/>
            <person name="Jeon C.O."/>
        </authorList>
    </citation>
    <scope>NUCLEOTIDE SEQUENCE</scope>
    <source>
        <strain evidence="1">15G1-11</strain>
    </source>
</reference>
<dbReference type="EMBL" id="JAPUBN010000015">
    <property type="protein sequence ID" value="MCZ2721875.1"/>
    <property type="molecule type" value="Genomic_DNA"/>
</dbReference>
<sequence length="202" mass="22755">MSAQNRHFIVGYGSLINSSSRAKTGETGHVWSIKIAGFERHWSIMSSEFGMSSVAVIPKLGAYCNGVLIEISEEEIPAFDKREQGYKRTQIDPQQLSAYDDEVLPTGTVWIYHSHEITSPNVTCPITLSYADVILAGCLEHGATFVEDFLQHTRGWENTVLNDRRAPRYPRVQPELDVTKLNALFENVANITQEELSITYEF</sequence>
<evidence type="ECO:0000313" key="2">
    <source>
        <dbReference type="Proteomes" id="UP001149719"/>
    </source>
</evidence>
<name>A0ABT4JUH2_9GAMM</name>
<dbReference type="CDD" id="cd06661">
    <property type="entry name" value="GGCT_like"/>
    <property type="match status" value="1"/>
</dbReference>
<dbReference type="SUPFAM" id="SSF110857">
    <property type="entry name" value="Gamma-glutamyl cyclotransferase-like"/>
    <property type="match status" value="1"/>
</dbReference>
<comment type="caution">
    <text evidence="1">The sequence shown here is derived from an EMBL/GenBank/DDBJ whole genome shotgun (WGS) entry which is preliminary data.</text>
</comment>